<protein>
    <recommendedName>
        <fullName evidence="3">Aminoglycoside phosphotransferase domain-containing protein</fullName>
    </recommendedName>
</protein>
<proteinExistence type="predicted"/>
<keyword evidence="2" id="KW-1185">Reference proteome</keyword>
<reference evidence="2" key="1">
    <citation type="submission" date="2014-04" db="EMBL/GenBank/DDBJ databases">
        <title>Evolutionary Origins and Diversification of the Mycorrhizal Mutualists.</title>
        <authorList>
            <consortium name="DOE Joint Genome Institute"/>
            <consortium name="Mycorrhizal Genomics Consortium"/>
            <person name="Kohler A."/>
            <person name="Kuo A."/>
            <person name="Nagy L.G."/>
            <person name="Floudas D."/>
            <person name="Copeland A."/>
            <person name="Barry K.W."/>
            <person name="Cichocki N."/>
            <person name="Veneault-Fourrey C."/>
            <person name="LaButti K."/>
            <person name="Lindquist E.A."/>
            <person name="Lipzen A."/>
            <person name="Lundell T."/>
            <person name="Morin E."/>
            <person name="Murat C."/>
            <person name="Riley R."/>
            <person name="Ohm R."/>
            <person name="Sun H."/>
            <person name="Tunlid A."/>
            <person name="Henrissat B."/>
            <person name="Grigoriev I.V."/>
            <person name="Hibbett D.S."/>
            <person name="Martin F."/>
        </authorList>
    </citation>
    <scope>NUCLEOTIDE SEQUENCE [LARGE SCALE GENOMIC DNA]</scope>
    <source>
        <strain evidence="2">FD-334 SS-4</strain>
    </source>
</reference>
<evidence type="ECO:0008006" key="3">
    <source>
        <dbReference type="Google" id="ProtNLM"/>
    </source>
</evidence>
<name>A0A0D2NZ94_HYPSF</name>
<dbReference type="Proteomes" id="UP000054270">
    <property type="component" value="Unassembled WGS sequence"/>
</dbReference>
<dbReference type="AlphaFoldDB" id="A0A0D2NZ94"/>
<organism evidence="1 2">
    <name type="scientific">Hypholoma sublateritium (strain FD-334 SS-4)</name>
    <dbReference type="NCBI Taxonomy" id="945553"/>
    <lineage>
        <taxon>Eukaryota</taxon>
        <taxon>Fungi</taxon>
        <taxon>Dikarya</taxon>
        <taxon>Basidiomycota</taxon>
        <taxon>Agaricomycotina</taxon>
        <taxon>Agaricomycetes</taxon>
        <taxon>Agaricomycetidae</taxon>
        <taxon>Agaricales</taxon>
        <taxon>Agaricineae</taxon>
        <taxon>Strophariaceae</taxon>
        <taxon>Hypholoma</taxon>
    </lineage>
</organism>
<dbReference type="OrthoDB" id="5210591at2759"/>
<dbReference type="OMA" id="RVQNDWF"/>
<dbReference type="EMBL" id="KN817555">
    <property type="protein sequence ID" value="KJA21781.1"/>
    <property type="molecule type" value="Genomic_DNA"/>
</dbReference>
<evidence type="ECO:0000313" key="1">
    <source>
        <dbReference type="EMBL" id="KJA21781.1"/>
    </source>
</evidence>
<gene>
    <name evidence="1" type="ORF">HYPSUDRAFT_140178</name>
</gene>
<accession>A0A0D2NZ94</accession>
<evidence type="ECO:0000313" key="2">
    <source>
        <dbReference type="Proteomes" id="UP000054270"/>
    </source>
</evidence>
<sequence length="363" mass="39638">MSSFSTPAAATFALSKEQAHAIVEKHITTQVKPVVWQVTEMDSIGYSYSSSARTYVVDLAPPEHSAPSASCFIVLKSPTVPDPLDSYFPNALPVVHKLLSQIHSNTDIPIADPILDTTRTLLPYDILFCPPSPITYGNFISLANARKSGLLTAQDAALVDLQIGAFFGQLHSRVQNDWFGAPQLGEPADPSYSWQETFALLLETLLAELEVAGVVLPYADIRRHLARAIAFFLFDDVEVPSLVWLTGSEDDVYIALPSHPATKSHGIAAILPNAAHALWGDPLLESFFLPPAPSAAMLEGYIESGGAPLIVFPRQKTKRIWYSLFLGLLTLKERRSSSVEMDQQPALDLIQKSVETLADAPLY</sequence>